<proteinExistence type="predicted"/>
<keyword evidence="3" id="KW-0472">Membrane</keyword>
<evidence type="ECO:0000256" key="4">
    <source>
        <dbReference type="SAM" id="SignalP"/>
    </source>
</evidence>
<keyword evidence="1" id="KW-0175">Coiled coil</keyword>
<dbReference type="SMART" id="SM00060">
    <property type="entry name" value="FN3"/>
    <property type="match status" value="3"/>
</dbReference>
<dbReference type="EMBL" id="DXFA01000188">
    <property type="protein sequence ID" value="HIX49614.1"/>
    <property type="molecule type" value="Genomic_DNA"/>
</dbReference>
<keyword evidence="4" id="KW-0732">Signal</keyword>
<sequence>MGTGRKTGKKAGGRKAASLLLSAALAVTMVPYTGISAYAADGEETAAQEGQNDLRMWYTKPASQGGPTGENDVWQQYTLPIGNGDMGANVYGEIVNERLTFNEKTLWTGGPSDSRPDYNGGNLEDQGKYGETLKEIQQLFAEGKDSEASSLCNQLVGTSDGYGAYQSWGNIYFTYEGISGDSAENYVRDLDLRSAVSSVEFDEGGTHYTREYFVSNPDNVLVARLTAEGGEKLNLDITFPSNQGGTTVAEGDTLVLAGEVSDNQMKYDSVLKAVPEGGEVTADGSALTVTDADAVTVYVSADTDYKNEYPEYRTGETAEELHAKVEQTVEDAAAKGYEDVKADHITDYSSLFGRVELDLGQAVSEKPTDELLAAYKSGSASAEEQRQLEVMLFQYGRYLLLGSSREDSELPANLQGVWNNVNNPSWSSDYHMNVNLQMNYWPAYSTNLAECSEPLIDYVDSLREPGRVTAAIYAGIVSEDGEENGFMAHTQNTPFGWTCPGWSFDWGWSPAAVPWILQNCWERYEYTGDLEYMKENIYPMLREEAVMYSEMLVKDEDGKYVSSPTYSPETGPRTNGNTYEQSLIWQLFTDAITAGELVGEDEAVLADWQEKLDNLKGPIEIGEDGQVKEWYIETTYNHDADGNTLGEGYGHRHLSHMLGLFPGDLITEDTPEWFEAAKVSMNLRTDSSTGWGMGQRINTWARLGDGNRAHKLITDLFANGIYSNLWDTHPPFQIDGNFGMTSGVAEMLVQSNAGYINLLPALPDVWADGSVDGLVARGNFEVSMTWKDKTIENASILSNNGGEAVVQLDNAALAAVTDSDGDPVDFEAVKADRISFDTEAGKTYTISMIPEKESPAAAPTGLEALKTADGTAELSWDAVEAEGEVTYNVYRQIEDGEWIRLETGCQETNWEDPDAYDVLGTLRYKVSAVTGGKESALSEAVGVTDLRNMAGMIDDQDGRIVYTGAWGDWYQANDPNYMSTIKYLENPVGNETAELTFLGTGIELIVCTNYDRGFINVTVDGEDCGTYDTYSAQTGRQVKIFSKDDLEYGVHRIVVRATAEKCEASSKAKVEIDAFNVLDDTAVKAESIEVRSLSGMTTVSRADSVLDMEAFITPDNATDRDVVWSVQTKSGSAAGTIDEDGRLALSGGNGIVTVTAVLASDSTVSGSLDITAAIASAEANSMIIEDSVDKASPNPAITWNGNWSTWAGEPDRHHGSTKTECSQEGASFSYTFTGTGIRMYVQKHQNFSSFDIEIDGEDLGNYSMNGSSVGDDQQLLFEKMDLEDTEHTITCTIVARDGRIQSNLDYLEVFSPSDAVDKTALQDAIEACAGMKEKDYTEDTWAGFESVYTEAVAAMNSSDTTEEDAAALAEELDAAREALEEAPAKIPSVPDGAEVFAAGIGTESLTLIWDAVDDADSYNVYMTEKGTEEKVSVGTTEDTWFKIDGLKPGTSYLFEICPENRAGESEDVMAVMTATLAEADTEAPAAVSGIRMEEGDETGQVRILWDASEDAQGGSVRYILYLDGVKAGETDRTEYTLDGVAADVIHYVRIVAEDENGNQSLPSTFQFTLEEQSEPVSKKLLEYFLNKAKALVEDGTVSDLVESVQKMFADAIAEGEAVMADANATRQEVIDASEALMIAIHASGMKAADKTDLEMALELAAMIDLEKYVEAGQAEYLAAKKAAEAVMADGDAMQAETDEAWDALAEAISMLRLKADKSTLQDLVDQVSGLDLSGYTEESVSIFRAALASANTILADAALSEEDQAQVDEAQKTLQAAYDGLVKVGGNNTVDNSQTGNGSGQNAAASGAHAAKTGDADGRSAAAAGVMAVISLAGIAVALRQRRRG</sequence>
<dbReference type="Gene3D" id="1.50.10.10">
    <property type="match status" value="1"/>
</dbReference>
<dbReference type="CDD" id="cd00063">
    <property type="entry name" value="FN3"/>
    <property type="match status" value="3"/>
</dbReference>
<reference evidence="6" key="2">
    <citation type="submission" date="2021-04" db="EMBL/GenBank/DDBJ databases">
        <authorList>
            <person name="Gilroy R."/>
        </authorList>
    </citation>
    <scope>NUCLEOTIDE SEQUENCE</scope>
    <source>
        <strain evidence="6">ChiSjej5B23-15282</strain>
    </source>
</reference>
<evidence type="ECO:0000313" key="7">
    <source>
        <dbReference type="Proteomes" id="UP000824243"/>
    </source>
</evidence>
<dbReference type="Pfam" id="PF07554">
    <property type="entry name" value="FIVAR"/>
    <property type="match status" value="3"/>
</dbReference>
<gene>
    <name evidence="6" type="ORF">H9981_11515</name>
</gene>
<keyword evidence="3" id="KW-1133">Transmembrane helix</keyword>
<dbReference type="InterPro" id="IPR054363">
    <property type="entry name" value="GH95_cat"/>
</dbReference>
<dbReference type="PROSITE" id="PS50853">
    <property type="entry name" value="FN3"/>
    <property type="match status" value="1"/>
</dbReference>
<reference evidence="6" key="1">
    <citation type="journal article" date="2021" name="PeerJ">
        <title>Extensive microbial diversity within the chicken gut microbiome revealed by metagenomics and culture.</title>
        <authorList>
            <person name="Gilroy R."/>
            <person name="Ravi A."/>
            <person name="Getino M."/>
            <person name="Pursley I."/>
            <person name="Horton D.L."/>
            <person name="Alikhan N.F."/>
            <person name="Baker D."/>
            <person name="Gharbi K."/>
            <person name="Hall N."/>
            <person name="Watson M."/>
            <person name="Adriaenssens E.M."/>
            <person name="Foster-Nyarko E."/>
            <person name="Jarju S."/>
            <person name="Secka A."/>
            <person name="Antonio M."/>
            <person name="Oren A."/>
            <person name="Chaudhuri R.R."/>
            <person name="La Ragione R."/>
            <person name="Hildebrand F."/>
            <person name="Pallen M.J."/>
        </authorList>
    </citation>
    <scope>NUCLEOTIDE SEQUENCE</scope>
    <source>
        <strain evidence="6">ChiSjej5B23-15282</strain>
    </source>
</reference>
<dbReference type="SUPFAM" id="SSF48208">
    <property type="entry name" value="Six-hairpin glycosidases"/>
    <property type="match status" value="1"/>
</dbReference>
<dbReference type="GO" id="GO:0005975">
    <property type="term" value="P:carbohydrate metabolic process"/>
    <property type="evidence" value="ECO:0007669"/>
    <property type="project" value="InterPro"/>
</dbReference>
<name>A0A9D2AUI0_9FIRM</name>
<evidence type="ECO:0000313" key="6">
    <source>
        <dbReference type="EMBL" id="HIX49614.1"/>
    </source>
</evidence>
<dbReference type="Proteomes" id="UP000824243">
    <property type="component" value="Unassembled WGS sequence"/>
</dbReference>
<dbReference type="InterPro" id="IPR013783">
    <property type="entry name" value="Ig-like_fold"/>
</dbReference>
<dbReference type="InterPro" id="IPR027414">
    <property type="entry name" value="GH95_N_dom"/>
</dbReference>
<dbReference type="Gene3D" id="1.20.1270.90">
    <property type="entry name" value="AF1782-like"/>
    <property type="match status" value="4"/>
</dbReference>
<dbReference type="Gene3D" id="2.60.120.260">
    <property type="entry name" value="Galactose-binding domain-like"/>
    <property type="match status" value="2"/>
</dbReference>
<dbReference type="InterPro" id="IPR036116">
    <property type="entry name" value="FN3_sf"/>
</dbReference>
<evidence type="ECO:0000256" key="2">
    <source>
        <dbReference type="SAM" id="MobiDB-lite"/>
    </source>
</evidence>
<dbReference type="PANTHER" id="PTHR31084:SF19">
    <property type="entry name" value="GLYCOSYL HYDROLASE FAMILY 95 N-TERMINAL DOMAIN-CONTAINING PROTEIN"/>
    <property type="match status" value="1"/>
</dbReference>
<dbReference type="GO" id="GO:0004560">
    <property type="term" value="F:alpha-L-fucosidase activity"/>
    <property type="evidence" value="ECO:0007669"/>
    <property type="project" value="TreeGrafter"/>
</dbReference>
<dbReference type="InterPro" id="IPR008928">
    <property type="entry name" value="6-hairpin_glycosidase_sf"/>
</dbReference>
<evidence type="ECO:0000256" key="1">
    <source>
        <dbReference type="SAM" id="Coils"/>
    </source>
</evidence>
<feature type="coiled-coil region" evidence="1">
    <location>
        <begin position="1358"/>
        <end position="1385"/>
    </location>
</feature>
<feature type="transmembrane region" description="Helical" evidence="3">
    <location>
        <begin position="1821"/>
        <end position="1839"/>
    </location>
</feature>
<dbReference type="InterPro" id="IPR049053">
    <property type="entry name" value="AFCA-like_C"/>
</dbReference>
<accession>A0A9D2AUI0</accession>
<keyword evidence="6" id="KW-0378">Hydrolase</keyword>
<dbReference type="InterPro" id="IPR012341">
    <property type="entry name" value="6hp_glycosidase-like_sf"/>
</dbReference>
<comment type="caution">
    <text evidence="6">The sequence shown here is derived from an EMBL/GenBank/DDBJ whole genome shotgun (WGS) entry which is preliminary data.</text>
</comment>
<feature type="compositionally biased region" description="Low complexity" evidence="2">
    <location>
        <begin position="1794"/>
        <end position="1811"/>
    </location>
</feature>
<dbReference type="SUPFAM" id="SSF49265">
    <property type="entry name" value="Fibronectin type III"/>
    <property type="match status" value="2"/>
</dbReference>
<protein>
    <submittedName>
        <fullName evidence="6">Glycoside hydrolase N-terminal domain-containing protein</fullName>
    </submittedName>
</protein>
<feature type="chain" id="PRO_5039732070" evidence="4">
    <location>
        <begin position="40"/>
        <end position="1845"/>
    </location>
</feature>
<dbReference type="Pfam" id="PF14498">
    <property type="entry name" value="Glyco_hyd_65N_2"/>
    <property type="match status" value="1"/>
</dbReference>
<dbReference type="Pfam" id="PF22124">
    <property type="entry name" value="Glyco_hydro_95_cat"/>
    <property type="match status" value="1"/>
</dbReference>
<evidence type="ECO:0000256" key="3">
    <source>
        <dbReference type="SAM" id="Phobius"/>
    </source>
</evidence>
<feature type="signal peptide" evidence="4">
    <location>
        <begin position="1"/>
        <end position="39"/>
    </location>
</feature>
<keyword evidence="3" id="KW-0812">Transmembrane</keyword>
<feature type="region of interest" description="Disordered" evidence="2">
    <location>
        <begin position="1788"/>
        <end position="1815"/>
    </location>
</feature>
<evidence type="ECO:0000259" key="5">
    <source>
        <dbReference type="PROSITE" id="PS50853"/>
    </source>
</evidence>
<dbReference type="Gene3D" id="2.60.40.10">
    <property type="entry name" value="Immunoglobulins"/>
    <property type="match status" value="3"/>
</dbReference>
<dbReference type="InterPro" id="IPR003961">
    <property type="entry name" value="FN3_dom"/>
</dbReference>
<dbReference type="PANTHER" id="PTHR31084">
    <property type="entry name" value="ALPHA-L-FUCOSIDASE 2"/>
    <property type="match status" value="1"/>
</dbReference>
<feature type="domain" description="Fibronectin type-III" evidence="5">
    <location>
        <begin position="1389"/>
        <end position="1479"/>
    </location>
</feature>
<dbReference type="Pfam" id="PF21307">
    <property type="entry name" value="Glyco_hydro_95_C"/>
    <property type="match status" value="1"/>
</dbReference>
<organism evidence="6 7">
    <name type="scientific">Candidatus Mediterraneibacter caccavium</name>
    <dbReference type="NCBI Taxonomy" id="2838661"/>
    <lineage>
        <taxon>Bacteria</taxon>
        <taxon>Bacillati</taxon>
        <taxon>Bacillota</taxon>
        <taxon>Clostridia</taxon>
        <taxon>Lachnospirales</taxon>
        <taxon>Lachnospiraceae</taxon>
        <taxon>Mediterraneibacter</taxon>
    </lineage>
</organism>